<keyword evidence="2" id="KW-0472">Membrane</keyword>
<gene>
    <name evidence="3" type="ORF">GCM10012280_04690</name>
</gene>
<reference evidence="3" key="2">
    <citation type="submission" date="2020-09" db="EMBL/GenBank/DDBJ databases">
        <authorList>
            <person name="Sun Q."/>
            <person name="Zhou Y."/>
        </authorList>
    </citation>
    <scope>NUCLEOTIDE SEQUENCE</scope>
    <source>
        <strain evidence="3">CGMCC 4.7201</strain>
    </source>
</reference>
<dbReference type="InterPro" id="IPR047724">
    <property type="entry name" value="Streptophobe"/>
</dbReference>
<reference evidence="3" key="1">
    <citation type="journal article" date="2014" name="Int. J. Syst. Evol. Microbiol.">
        <title>Complete genome sequence of Corynebacterium casei LMG S-19264T (=DSM 44701T), isolated from a smear-ripened cheese.</title>
        <authorList>
            <consortium name="US DOE Joint Genome Institute (JGI-PGF)"/>
            <person name="Walter F."/>
            <person name="Albersmeier A."/>
            <person name="Kalinowski J."/>
            <person name="Ruckert C."/>
        </authorList>
    </citation>
    <scope>NUCLEOTIDE SEQUENCE</scope>
    <source>
        <strain evidence="3">CGMCC 4.7201</strain>
    </source>
</reference>
<feature type="region of interest" description="Disordered" evidence="1">
    <location>
        <begin position="434"/>
        <end position="539"/>
    </location>
</feature>
<name>A0A917ZE65_9ACTN</name>
<feature type="transmembrane region" description="Helical" evidence="2">
    <location>
        <begin position="27"/>
        <end position="48"/>
    </location>
</feature>
<keyword evidence="2" id="KW-0812">Transmembrane</keyword>
<feature type="transmembrane region" description="Helical" evidence="2">
    <location>
        <begin position="287"/>
        <end position="307"/>
    </location>
</feature>
<evidence type="ECO:0000313" key="3">
    <source>
        <dbReference type="EMBL" id="GGO81158.1"/>
    </source>
</evidence>
<protein>
    <recommendedName>
        <fullName evidence="5">Integral membrane protein</fullName>
    </recommendedName>
</protein>
<sequence>MAAGGSVSPSGDMSVFGMSPAGAQGGIGIMPLGVSLVGALLLAWVFLRPLRTGPVAVGELVARVVSTAALFVAVLGGLAWAGHDTVSIDGSALGGAGGKGGGGGGGLLDGIPGIGGSGDLGDLGDLGDFGDGLEDLVKSHSSVGFHVNTGATLLRGLVWVLAVVVIALVASRRTALPRGWEFVSRAVRPAASALVRVLLMAALAGAAAGLYAAATGDEPGRITGGVLLGAPNGAWLAVPLGLFVPWDGSVSGPLAQFLPAPVDRLLNGHPGGRQITLSRLAELDGRVWLLPVAVVLMMLTAGVLNAANAPLPQGGRPGTLRLAASAAVRLGVATAVALPLLVRVTGVSVDANVSVFGIDAVGAGLKLNGDAVTAVALGAVWGAAAGFAGALMFAAAGAGRGRERAGEDWAGQTAAAKAPAGQAAAQMRAGQVGGGAAPAASAQARPGQGAAAGQRSPWHGAAAGEAAAQAQQPGPYNPRPPYRPEGPEHNPYRDDRGSTQPPDHGRSQGGDQGRSEGAAEPPARNDSPTLPDVRRPRDR</sequence>
<keyword evidence="4" id="KW-1185">Reference proteome</keyword>
<feature type="compositionally biased region" description="Low complexity" evidence="1">
    <location>
        <begin position="437"/>
        <end position="474"/>
    </location>
</feature>
<evidence type="ECO:0000313" key="4">
    <source>
        <dbReference type="Proteomes" id="UP000641932"/>
    </source>
</evidence>
<accession>A0A917ZE65</accession>
<keyword evidence="2" id="KW-1133">Transmembrane helix</keyword>
<dbReference type="NCBIfam" id="NF038391">
    <property type="entry name" value="streptophobe"/>
    <property type="match status" value="1"/>
</dbReference>
<evidence type="ECO:0008006" key="5">
    <source>
        <dbReference type="Google" id="ProtNLM"/>
    </source>
</evidence>
<evidence type="ECO:0000256" key="2">
    <source>
        <dbReference type="SAM" id="Phobius"/>
    </source>
</evidence>
<evidence type="ECO:0000256" key="1">
    <source>
        <dbReference type="SAM" id="MobiDB-lite"/>
    </source>
</evidence>
<proteinExistence type="predicted"/>
<dbReference type="AlphaFoldDB" id="A0A917ZE65"/>
<feature type="compositionally biased region" description="Pro residues" evidence="1">
    <location>
        <begin position="475"/>
        <end position="484"/>
    </location>
</feature>
<feature type="transmembrane region" description="Helical" evidence="2">
    <location>
        <begin position="60"/>
        <end position="81"/>
    </location>
</feature>
<feature type="transmembrane region" description="Helical" evidence="2">
    <location>
        <begin position="193"/>
        <end position="214"/>
    </location>
</feature>
<dbReference type="Proteomes" id="UP000641932">
    <property type="component" value="Unassembled WGS sequence"/>
</dbReference>
<dbReference type="EMBL" id="BMMS01000002">
    <property type="protein sequence ID" value="GGO81158.1"/>
    <property type="molecule type" value="Genomic_DNA"/>
</dbReference>
<organism evidence="3 4">
    <name type="scientific">Wenjunlia tyrosinilytica</name>
    <dbReference type="NCBI Taxonomy" id="1544741"/>
    <lineage>
        <taxon>Bacteria</taxon>
        <taxon>Bacillati</taxon>
        <taxon>Actinomycetota</taxon>
        <taxon>Actinomycetes</taxon>
        <taxon>Kitasatosporales</taxon>
        <taxon>Streptomycetaceae</taxon>
        <taxon>Wenjunlia</taxon>
    </lineage>
</organism>
<feature type="transmembrane region" description="Helical" evidence="2">
    <location>
        <begin position="153"/>
        <end position="172"/>
    </location>
</feature>
<feature type="compositionally biased region" description="Basic and acidic residues" evidence="1">
    <location>
        <begin position="485"/>
        <end position="497"/>
    </location>
</feature>
<feature type="transmembrane region" description="Helical" evidence="2">
    <location>
        <begin position="371"/>
        <end position="394"/>
    </location>
</feature>
<feature type="transmembrane region" description="Helical" evidence="2">
    <location>
        <begin position="319"/>
        <end position="342"/>
    </location>
</feature>
<comment type="caution">
    <text evidence="3">The sequence shown here is derived from an EMBL/GenBank/DDBJ whole genome shotgun (WGS) entry which is preliminary data.</text>
</comment>